<proteinExistence type="predicted"/>
<dbReference type="EMBL" id="KE346371">
    <property type="protein sequence ID" value="KJE96482.1"/>
    <property type="molecule type" value="Genomic_DNA"/>
</dbReference>
<dbReference type="AlphaFoldDB" id="A0A0D2VXS3"/>
<protein>
    <submittedName>
        <fullName evidence="1">Uncharacterized protein</fullName>
    </submittedName>
</protein>
<dbReference type="InParanoid" id="A0A0D2VXS3"/>
<dbReference type="PANTHER" id="PTHR24114">
    <property type="entry name" value="LEUCINE RICH REPEAT FAMILY PROTEIN"/>
    <property type="match status" value="1"/>
</dbReference>
<dbReference type="SMART" id="SM00368">
    <property type="entry name" value="LRR_RI"/>
    <property type="match status" value="1"/>
</dbReference>
<dbReference type="SUPFAM" id="SSF52047">
    <property type="entry name" value="RNI-like"/>
    <property type="match status" value="1"/>
</dbReference>
<dbReference type="InterPro" id="IPR032675">
    <property type="entry name" value="LRR_dom_sf"/>
</dbReference>
<accession>A0A0D2VXS3</accession>
<evidence type="ECO:0000313" key="1">
    <source>
        <dbReference type="EMBL" id="KJE96482.1"/>
    </source>
</evidence>
<dbReference type="InterPro" id="IPR052394">
    <property type="entry name" value="LRR-containing"/>
</dbReference>
<evidence type="ECO:0000313" key="2">
    <source>
        <dbReference type="Proteomes" id="UP000008743"/>
    </source>
</evidence>
<dbReference type="Pfam" id="PF13516">
    <property type="entry name" value="LRR_6"/>
    <property type="match status" value="1"/>
</dbReference>
<reference evidence="2" key="1">
    <citation type="submission" date="2011-02" db="EMBL/GenBank/DDBJ databases">
        <title>The Genome Sequence of Capsaspora owczarzaki ATCC 30864.</title>
        <authorList>
            <person name="Russ C."/>
            <person name="Cuomo C."/>
            <person name="Burger G."/>
            <person name="Gray M.W."/>
            <person name="Holland P.W.H."/>
            <person name="King N."/>
            <person name="Lang F.B.F."/>
            <person name="Roger A.J."/>
            <person name="Ruiz-Trillo I."/>
            <person name="Young S.K."/>
            <person name="Zeng Q."/>
            <person name="Gargeya S."/>
            <person name="Alvarado L."/>
            <person name="Berlin A."/>
            <person name="Chapman S.B."/>
            <person name="Chen Z."/>
            <person name="Freedman E."/>
            <person name="Gellesch M."/>
            <person name="Goldberg J."/>
            <person name="Griggs A."/>
            <person name="Gujja S."/>
            <person name="Heilman E."/>
            <person name="Heiman D."/>
            <person name="Howarth C."/>
            <person name="Mehta T."/>
            <person name="Neiman D."/>
            <person name="Pearson M."/>
            <person name="Roberts A."/>
            <person name="Saif S."/>
            <person name="Shea T."/>
            <person name="Shenoy N."/>
            <person name="Sisk P."/>
            <person name="Stolte C."/>
            <person name="Sykes S."/>
            <person name="White J."/>
            <person name="Yandava C."/>
            <person name="Haas B."/>
            <person name="Nusbaum C."/>
            <person name="Birren B."/>
        </authorList>
    </citation>
    <scope>NUCLEOTIDE SEQUENCE</scope>
    <source>
        <strain evidence="2">ATCC 30864</strain>
    </source>
</reference>
<name>A0A0D2VXS3_CAPO3</name>
<organism evidence="1 2">
    <name type="scientific">Capsaspora owczarzaki (strain ATCC 30864)</name>
    <dbReference type="NCBI Taxonomy" id="595528"/>
    <lineage>
        <taxon>Eukaryota</taxon>
        <taxon>Filasterea</taxon>
        <taxon>Capsaspora</taxon>
    </lineage>
</organism>
<dbReference type="Gene3D" id="3.80.10.10">
    <property type="entry name" value="Ribonuclease Inhibitor"/>
    <property type="match status" value="1"/>
</dbReference>
<dbReference type="PhylomeDB" id="A0A0D2VXS3"/>
<gene>
    <name evidence="1" type="ORF">CAOG_009007</name>
</gene>
<keyword evidence="2" id="KW-1185">Reference proteome</keyword>
<dbReference type="Proteomes" id="UP000008743">
    <property type="component" value="Unassembled WGS sequence"/>
</dbReference>
<sequence>MLSYESMTERQRQLYDRVKNASGTLLLDPYHANDPNLLGDAEAQAIAEALKVNTTLIVLNLDYNQIGNAGAKAIAKALKVNKTVKEICLFYNCIDKRVFRAVYEIRNGKCSSENFINCQINPLAFSLLPRFASVEDIQEVFRMLTSGLELENQPASLPALPTEIAELIMDEAQYWQSAQHTKRRNFHIDDPRWIMKVTVPQGNSIRVKAIQVLRDWSERPDNSDDCVFDLTVQDEQGDVQYECAVHPTFVKSNLALATIWPASHPILRQMREGWQVQVRASKFSLDVLFESLYVGYV</sequence>
<dbReference type="InterPro" id="IPR001611">
    <property type="entry name" value="Leu-rich_rpt"/>
</dbReference>
<dbReference type="PANTHER" id="PTHR24114:SF2">
    <property type="entry name" value="F-BOX DOMAIN-CONTAINING PROTEIN-RELATED"/>
    <property type="match status" value="1"/>
</dbReference>
<dbReference type="RefSeq" id="XP_011270694.1">
    <property type="nucleotide sequence ID" value="XM_011272392.1"/>
</dbReference>